<feature type="chain" id="PRO_5028940526" evidence="2">
    <location>
        <begin position="30"/>
        <end position="203"/>
    </location>
</feature>
<feature type="region of interest" description="Disordered" evidence="1">
    <location>
        <begin position="159"/>
        <end position="203"/>
    </location>
</feature>
<dbReference type="RefSeq" id="WP_254604492.1">
    <property type="nucleotide sequence ID" value="NZ_CADILH010000004.1"/>
</dbReference>
<sequence>MRGFMDAARIGLWLAGCGWGAALPWAAQAQQVQTVAPASGSIPPSTEASAGALISPNATIADPRGSDASTKDPAALGRALLNAGPDARVRLDGLSRDHAAIFGTEDQNERALMEQERAIQARREQMRVLEKLLTEKPPAVDPHPPAMIPLNHGAPMAMPGLAPVPSGSQLDRGGMDTRRSLDDMQRRVDGLRREADALSQRGR</sequence>
<evidence type="ECO:0000256" key="1">
    <source>
        <dbReference type="SAM" id="MobiDB-lite"/>
    </source>
</evidence>
<evidence type="ECO:0000313" key="4">
    <source>
        <dbReference type="Proteomes" id="UP000494183"/>
    </source>
</evidence>
<feature type="compositionally biased region" description="Basic and acidic residues" evidence="1">
    <location>
        <begin position="173"/>
        <end position="196"/>
    </location>
</feature>
<proteinExistence type="predicted"/>
<dbReference type="EMBL" id="CADILH010000004">
    <property type="protein sequence ID" value="CAB3932574.1"/>
    <property type="molecule type" value="Genomic_DNA"/>
</dbReference>
<keyword evidence="4" id="KW-1185">Reference proteome</keyword>
<gene>
    <name evidence="3" type="ORF">LMG6000_02683</name>
</gene>
<accession>A0A6S7F1E1</accession>
<feature type="region of interest" description="Disordered" evidence="1">
    <location>
        <begin position="37"/>
        <end position="72"/>
    </location>
</feature>
<protein>
    <submittedName>
        <fullName evidence="3">Uncharacterized protein</fullName>
    </submittedName>
</protein>
<dbReference type="Proteomes" id="UP000494183">
    <property type="component" value="Unassembled WGS sequence"/>
</dbReference>
<evidence type="ECO:0000313" key="3">
    <source>
        <dbReference type="EMBL" id="CAB3932574.1"/>
    </source>
</evidence>
<feature type="signal peptide" evidence="2">
    <location>
        <begin position="1"/>
        <end position="29"/>
    </location>
</feature>
<keyword evidence="2" id="KW-0732">Signal</keyword>
<dbReference type="AlphaFoldDB" id="A0A6S7F1E1"/>
<reference evidence="3 4" key="1">
    <citation type="submission" date="2020-04" db="EMBL/GenBank/DDBJ databases">
        <authorList>
            <person name="De Canck E."/>
        </authorList>
    </citation>
    <scope>NUCLEOTIDE SEQUENCE [LARGE SCALE GENOMIC DNA]</scope>
    <source>
        <strain evidence="3 4">LMG 6000</strain>
    </source>
</reference>
<organism evidence="3 4">
    <name type="scientific">Achromobacter insolitus</name>
    <dbReference type="NCBI Taxonomy" id="217204"/>
    <lineage>
        <taxon>Bacteria</taxon>
        <taxon>Pseudomonadati</taxon>
        <taxon>Pseudomonadota</taxon>
        <taxon>Betaproteobacteria</taxon>
        <taxon>Burkholderiales</taxon>
        <taxon>Alcaligenaceae</taxon>
        <taxon>Achromobacter</taxon>
    </lineage>
</organism>
<evidence type="ECO:0000256" key="2">
    <source>
        <dbReference type="SAM" id="SignalP"/>
    </source>
</evidence>
<name>A0A6S7F1E1_9BURK</name>